<dbReference type="RefSeq" id="WP_259135429.1">
    <property type="nucleotide sequence ID" value="NZ_JANUCS010000015.1"/>
</dbReference>
<dbReference type="EMBL" id="QZAB01000287">
    <property type="protein sequence ID" value="RQD85678.1"/>
    <property type="molecule type" value="Genomic_DNA"/>
</dbReference>
<gene>
    <name evidence="1" type="ORF">D5R95_04375</name>
</gene>
<dbReference type="AlphaFoldDB" id="A0A3R7WER0"/>
<name>A0A3R7WER0_9EURY</name>
<dbReference type="Proteomes" id="UP000284763">
    <property type="component" value="Unassembled WGS sequence"/>
</dbReference>
<accession>A0A3R7WER0</accession>
<organism evidence="1 2">
    <name type="scientific">Methanosalsum natronophilum</name>
    <dbReference type="NCBI Taxonomy" id="768733"/>
    <lineage>
        <taxon>Archaea</taxon>
        <taxon>Methanobacteriati</taxon>
        <taxon>Methanobacteriota</taxon>
        <taxon>Stenosarchaea group</taxon>
        <taxon>Methanomicrobia</taxon>
        <taxon>Methanosarcinales</taxon>
        <taxon>Methanosarcinaceae</taxon>
        <taxon>Methanosalsum</taxon>
    </lineage>
</organism>
<proteinExistence type="predicted"/>
<evidence type="ECO:0000313" key="2">
    <source>
        <dbReference type="Proteomes" id="UP000284763"/>
    </source>
</evidence>
<protein>
    <submittedName>
        <fullName evidence="1">Uncharacterized protein</fullName>
    </submittedName>
</protein>
<evidence type="ECO:0000313" key="1">
    <source>
        <dbReference type="EMBL" id="RQD85678.1"/>
    </source>
</evidence>
<comment type="caution">
    <text evidence="1">The sequence shown here is derived from an EMBL/GenBank/DDBJ whole genome shotgun (WGS) entry which is preliminary data.</text>
</comment>
<sequence>MTNNNTNDFSRKNKKCNLGDIDQTPLSEDTLKRLEEAREDCKKGKLCTLKQLKSEFGLE</sequence>
<reference evidence="1 2" key="1">
    <citation type="submission" date="2018-08" db="EMBL/GenBank/DDBJ databases">
        <title>The metabolism and importance of syntrophic acetate oxidation coupled to methane or sulfide production in haloalkaline environments.</title>
        <authorList>
            <person name="Timmers P.H.A."/>
            <person name="Vavourakis C.D."/>
            <person name="Sorokin D.Y."/>
            <person name="Sinninghe Damste J.S."/>
            <person name="Muyzer G."/>
            <person name="Stams A.J.M."/>
            <person name="Plugge C.M."/>
        </authorList>
    </citation>
    <scope>NUCLEOTIDE SEQUENCE [LARGE SCALE GENOMIC DNA]</scope>
    <source>
        <strain evidence="1">MSAO_Arc3</strain>
    </source>
</reference>